<comment type="caution">
    <text evidence="2">The sequence shown here is derived from an EMBL/GenBank/DDBJ whole genome shotgun (WGS) entry which is preliminary data.</text>
</comment>
<name>A0A395LN45_9SPHN</name>
<keyword evidence="3" id="KW-1185">Reference proteome</keyword>
<protein>
    <submittedName>
        <fullName evidence="2">Uncharacterized protein</fullName>
    </submittedName>
</protein>
<feature type="region of interest" description="Disordered" evidence="1">
    <location>
        <begin position="1"/>
        <end position="26"/>
    </location>
</feature>
<dbReference type="AlphaFoldDB" id="A0A395LN45"/>
<dbReference type="EMBL" id="QRBB01000002">
    <property type="protein sequence ID" value="RDS76060.1"/>
    <property type="molecule type" value="Genomic_DNA"/>
</dbReference>
<sequence>MEHRWTGGKGSDSLGQSVREETARHEIAFHPVRRTGFARARRLPVGRAAPPVASRTSEAQRAALAETDEDVARVTEYMVSLQDPDHRLPPS</sequence>
<evidence type="ECO:0000313" key="2">
    <source>
        <dbReference type="EMBL" id="RDS76060.1"/>
    </source>
</evidence>
<evidence type="ECO:0000256" key="1">
    <source>
        <dbReference type="SAM" id="MobiDB-lite"/>
    </source>
</evidence>
<gene>
    <name evidence="2" type="ORF">DL238_15490</name>
</gene>
<evidence type="ECO:0000313" key="3">
    <source>
        <dbReference type="Proteomes" id="UP000254101"/>
    </source>
</evidence>
<reference evidence="2 3" key="1">
    <citation type="submission" date="2018-07" db="EMBL/GenBank/DDBJ databases">
        <title>Erythrobacter nanhaiensis sp. nov., a novel member of the genus Erythrobacter isolated from the South China Sea.</title>
        <authorList>
            <person name="Chen X."/>
            <person name="Liu J."/>
        </authorList>
    </citation>
    <scope>NUCLEOTIDE SEQUENCE [LARGE SCALE GENOMIC DNA]</scope>
    <source>
        <strain evidence="2 3">S-5</strain>
    </source>
</reference>
<feature type="region of interest" description="Disordered" evidence="1">
    <location>
        <begin position="41"/>
        <end position="60"/>
    </location>
</feature>
<organism evidence="2 3">
    <name type="scientific">Alteriqipengyuania lutimaris</name>
    <dbReference type="NCBI Taxonomy" id="1538146"/>
    <lineage>
        <taxon>Bacteria</taxon>
        <taxon>Pseudomonadati</taxon>
        <taxon>Pseudomonadota</taxon>
        <taxon>Alphaproteobacteria</taxon>
        <taxon>Sphingomonadales</taxon>
        <taxon>Erythrobacteraceae</taxon>
        <taxon>Alteriqipengyuania</taxon>
    </lineage>
</organism>
<accession>A0A395LN45</accession>
<proteinExistence type="predicted"/>
<dbReference type="Proteomes" id="UP000254101">
    <property type="component" value="Unassembled WGS sequence"/>
</dbReference>